<accession>A0A1S1HPT7</accession>
<evidence type="ECO:0000313" key="4">
    <source>
        <dbReference type="Proteomes" id="UP000179588"/>
    </source>
</evidence>
<evidence type="ECO:0000313" key="3">
    <source>
        <dbReference type="EMBL" id="OHT24255.1"/>
    </source>
</evidence>
<feature type="domain" description="N-acetyltransferase" evidence="1">
    <location>
        <begin position="13"/>
        <end position="215"/>
    </location>
</feature>
<dbReference type="InterPro" id="IPR000182">
    <property type="entry name" value="GNAT_dom"/>
</dbReference>
<keyword evidence="4" id="KW-1185">Reference proteome</keyword>
<gene>
    <name evidence="3" type="ORF">A3Q29_18400</name>
    <name evidence="2" type="ORF">RG298_002815</name>
</gene>
<sequence>MLIEKQNFSLDLLNIEPLSSESILASSALFFQSFKSKFVMLKKSENTTLQALIDDIWKIQFTDKSERQFIVKYQNNVVAAFGISLSGQSEKLPRMPINDVIRLVKKYGLLTFLKAQWVYSLLKYTPENDEAHIAYIGVDTRFQGKGIGKFILAWINHYAKLNTPAKRVSLYVAESNLGAKRLYEQVGFQEDEYEKSAITKFAMGINGWFYMNCNL</sequence>
<dbReference type="OrthoDB" id="7585366at2"/>
<organism evidence="3 4">
    <name type="scientific">Providencia stuartii</name>
    <dbReference type="NCBI Taxonomy" id="588"/>
    <lineage>
        <taxon>Bacteria</taxon>
        <taxon>Pseudomonadati</taxon>
        <taxon>Pseudomonadota</taxon>
        <taxon>Gammaproteobacteria</taxon>
        <taxon>Enterobacterales</taxon>
        <taxon>Morganellaceae</taxon>
        <taxon>Providencia</taxon>
    </lineage>
</organism>
<dbReference type="EMBL" id="LVIE01000163">
    <property type="protein sequence ID" value="OHT24255.1"/>
    <property type="molecule type" value="Genomic_DNA"/>
</dbReference>
<dbReference type="Gene3D" id="3.40.630.30">
    <property type="match status" value="1"/>
</dbReference>
<dbReference type="PROSITE" id="PS51186">
    <property type="entry name" value="GNAT"/>
    <property type="match status" value="1"/>
</dbReference>
<protein>
    <submittedName>
        <fullName evidence="2">GNAT family N-acetyltransferase</fullName>
    </submittedName>
</protein>
<dbReference type="GO" id="GO:0016747">
    <property type="term" value="F:acyltransferase activity, transferring groups other than amino-acyl groups"/>
    <property type="evidence" value="ECO:0007669"/>
    <property type="project" value="InterPro"/>
</dbReference>
<dbReference type="AlphaFoldDB" id="A0A1S1HPT7"/>
<evidence type="ECO:0000259" key="1">
    <source>
        <dbReference type="PROSITE" id="PS51186"/>
    </source>
</evidence>
<evidence type="ECO:0000313" key="2">
    <source>
        <dbReference type="EMBL" id="EMJ5135067.1"/>
    </source>
</evidence>
<proteinExistence type="predicted"/>
<dbReference type="EMBL" id="ABMABF030000009">
    <property type="protein sequence ID" value="EMJ5135067.1"/>
    <property type="molecule type" value="Genomic_DNA"/>
</dbReference>
<comment type="caution">
    <text evidence="3">The sequence shown here is derived from an EMBL/GenBank/DDBJ whole genome shotgun (WGS) entry which is preliminary data.</text>
</comment>
<reference evidence="2" key="2">
    <citation type="submission" date="2024-02" db="EMBL/GenBank/DDBJ databases">
        <authorList>
            <consortium name="Clinical and Environmental Microbiology Branch: Whole genome sequencing antimicrobial resistance pathogens in the healthcare setting"/>
        </authorList>
    </citation>
    <scope>NUCLEOTIDE SEQUENCE</scope>
    <source>
        <strain evidence="2">2021GO-0154</strain>
    </source>
</reference>
<dbReference type="InterPro" id="IPR050276">
    <property type="entry name" value="MshD_Acetyltransferase"/>
</dbReference>
<reference evidence="3 4" key="1">
    <citation type="submission" date="2016-03" db="EMBL/GenBank/DDBJ databases">
        <title>Genome sequence of Providencia stuartii strain, isolated from the salivary glands of larval Lucilia sericata.</title>
        <authorList>
            <person name="Yuan Y."/>
            <person name="Zhang Y."/>
            <person name="Fu S."/>
            <person name="Crippen T.L."/>
            <person name="Visi D."/>
            <person name="Benbow M.E."/>
            <person name="Allen M."/>
            <person name="Tomberlin J.K."/>
            <person name="Sze S.-H."/>
            <person name="Tarone A.M."/>
        </authorList>
    </citation>
    <scope>NUCLEOTIDE SEQUENCE [LARGE SCALE GENOMIC DNA]</scope>
    <source>
        <strain evidence="3 4">Crippen</strain>
    </source>
</reference>
<name>A0A1S1HPT7_PROST</name>
<dbReference type="InterPro" id="IPR016181">
    <property type="entry name" value="Acyl_CoA_acyltransferase"/>
</dbReference>
<dbReference type="CDD" id="cd04301">
    <property type="entry name" value="NAT_SF"/>
    <property type="match status" value="1"/>
</dbReference>
<dbReference type="SUPFAM" id="SSF55729">
    <property type="entry name" value="Acyl-CoA N-acyltransferases (Nat)"/>
    <property type="match status" value="1"/>
</dbReference>
<dbReference type="PANTHER" id="PTHR43617">
    <property type="entry name" value="L-AMINO ACID N-ACETYLTRANSFERASE"/>
    <property type="match status" value="1"/>
</dbReference>
<dbReference type="Proteomes" id="UP000179588">
    <property type="component" value="Unassembled WGS sequence"/>
</dbReference>
<dbReference type="RefSeq" id="WP_070927575.1">
    <property type="nucleotide sequence ID" value="NZ_CANMXG010000009.1"/>
</dbReference>
<dbReference type="Pfam" id="PF00583">
    <property type="entry name" value="Acetyltransf_1"/>
    <property type="match status" value="1"/>
</dbReference>